<dbReference type="AlphaFoldDB" id="A0A699HXK8"/>
<reference evidence="2" key="1">
    <citation type="journal article" date="2019" name="Sci. Rep.">
        <title>Draft genome of Tanacetum cinerariifolium, the natural source of mosquito coil.</title>
        <authorList>
            <person name="Yamashiro T."/>
            <person name="Shiraishi A."/>
            <person name="Satake H."/>
            <person name="Nakayama K."/>
        </authorList>
    </citation>
    <scope>NUCLEOTIDE SEQUENCE</scope>
</reference>
<evidence type="ECO:0000256" key="1">
    <source>
        <dbReference type="SAM" id="Coils"/>
    </source>
</evidence>
<dbReference type="EMBL" id="BKCJ010213731">
    <property type="protein sequence ID" value="GEY82996.1"/>
    <property type="molecule type" value="Genomic_DNA"/>
</dbReference>
<protein>
    <submittedName>
        <fullName evidence="2">Uncharacterized protein</fullName>
    </submittedName>
</protein>
<proteinExistence type="predicted"/>
<organism evidence="2">
    <name type="scientific">Tanacetum cinerariifolium</name>
    <name type="common">Dalmatian daisy</name>
    <name type="synonym">Chrysanthemum cinerariifolium</name>
    <dbReference type="NCBI Taxonomy" id="118510"/>
    <lineage>
        <taxon>Eukaryota</taxon>
        <taxon>Viridiplantae</taxon>
        <taxon>Streptophyta</taxon>
        <taxon>Embryophyta</taxon>
        <taxon>Tracheophyta</taxon>
        <taxon>Spermatophyta</taxon>
        <taxon>Magnoliopsida</taxon>
        <taxon>eudicotyledons</taxon>
        <taxon>Gunneridae</taxon>
        <taxon>Pentapetalae</taxon>
        <taxon>asterids</taxon>
        <taxon>campanulids</taxon>
        <taxon>Asterales</taxon>
        <taxon>Asteraceae</taxon>
        <taxon>Asteroideae</taxon>
        <taxon>Anthemideae</taxon>
        <taxon>Anthemidinae</taxon>
        <taxon>Tanacetum</taxon>
    </lineage>
</organism>
<gene>
    <name evidence="2" type="ORF">Tci_454970</name>
</gene>
<feature type="non-terminal residue" evidence="2">
    <location>
        <position position="1"/>
    </location>
</feature>
<comment type="caution">
    <text evidence="2">The sequence shown here is derived from an EMBL/GenBank/DDBJ whole genome shotgun (WGS) entry which is preliminary data.</text>
</comment>
<evidence type="ECO:0000313" key="2">
    <source>
        <dbReference type="EMBL" id="GEY82996.1"/>
    </source>
</evidence>
<name>A0A699HXK8_TANCI</name>
<keyword evidence="1" id="KW-0175">Coiled coil</keyword>
<feature type="coiled-coil region" evidence="1">
    <location>
        <begin position="130"/>
        <end position="165"/>
    </location>
</feature>
<accession>A0A699HXK8</accession>
<sequence length="286" mass="32996">LVRNVDSTSKFYMYPRFTQLLIRNQLGDLSTHTTKFTSPALTQKVFANMRRVGKGFSRVETPLFEGMLVAGVIVEEGDTEEQVHHVFDDAAAQGADTARIDTSKDTMMDDVSNQGRMIDDLDKDDVVALMDDKKEEKKEEEVAKRRKLNEEVKELKRNLEIVPNEDDEVYTEVTLLARKVPVVDYEIIHLNNKPHYKIIRADGTHQLTIHGQAKVKSQKLLDTCGVHIITFTTTQLILIVERRYPLLRFTLDQMLNAVRLRVEEQTEMSLELLRFTRQQHQEGQLE</sequence>